<keyword evidence="2" id="KW-1185">Reference proteome</keyword>
<dbReference type="EMBL" id="BAABKX010000009">
    <property type="protein sequence ID" value="GAA5051778.1"/>
    <property type="molecule type" value="Genomic_DNA"/>
</dbReference>
<reference evidence="1 2" key="1">
    <citation type="journal article" date="2019" name="Int. J. Syst. Evol. Microbiol.">
        <title>The Global Catalogue of Microorganisms (GCM) 10K type strain sequencing project: providing services to taxonomists for standard genome sequencing and annotation.</title>
        <authorList>
            <consortium name="The Broad Institute Genomics Platform"/>
            <consortium name="The Broad Institute Genome Sequencing Center for Infectious Disease"/>
            <person name="Wu L."/>
            <person name="Ma J."/>
        </authorList>
    </citation>
    <scope>NUCLEOTIDE SEQUENCE [LARGE SCALE GENOMIC DNA]</scope>
    <source>
        <strain evidence="1 2">JCM 17504</strain>
    </source>
</reference>
<proteinExistence type="predicted"/>
<dbReference type="Proteomes" id="UP001501729">
    <property type="component" value="Unassembled WGS sequence"/>
</dbReference>
<protein>
    <submittedName>
        <fullName evidence="1">Uncharacterized protein</fullName>
    </submittedName>
</protein>
<sequence length="54" mass="6083">MIIKVWILKLDIKFLLSLGLLSRACKGHQYNGTYAEYWSTICVSIRPVLAGEAV</sequence>
<name>A0AAV3UIJ3_9EURY</name>
<dbReference type="AlphaFoldDB" id="A0AAV3UIJ3"/>
<evidence type="ECO:0000313" key="1">
    <source>
        <dbReference type="EMBL" id="GAA5051778.1"/>
    </source>
</evidence>
<organism evidence="1 2">
    <name type="scientific">Haladaptatus pallidirubidus</name>
    <dbReference type="NCBI Taxonomy" id="1008152"/>
    <lineage>
        <taxon>Archaea</taxon>
        <taxon>Methanobacteriati</taxon>
        <taxon>Methanobacteriota</taxon>
        <taxon>Stenosarchaea group</taxon>
        <taxon>Halobacteria</taxon>
        <taxon>Halobacteriales</taxon>
        <taxon>Haladaptataceae</taxon>
        <taxon>Haladaptatus</taxon>
    </lineage>
</organism>
<comment type="caution">
    <text evidence="1">The sequence shown here is derived from an EMBL/GenBank/DDBJ whole genome shotgun (WGS) entry which is preliminary data.</text>
</comment>
<gene>
    <name evidence="1" type="ORF">GCM10025751_27310</name>
</gene>
<accession>A0AAV3UIJ3</accession>
<evidence type="ECO:0000313" key="2">
    <source>
        <dbReference type="Proteomes" id="UP001501729"/>
    </source>
</evidence>